<reference evidence="1 2" key="1">
    <citation type="submission" date="2020-01" db="EMBL/GenBank/DDBJ databases">
        <title>Complete genome sequence of Chitinophaga sp. H33E-04 isolated from quinoa roots.</title>
        <authorList>
            <person name="Weon H.-Y."/>
            <person name="Lee S.A."/>
        </authorList>
    </citation>
    <scope>NUCLEOTIDE SEQUENCE [LARGE SCALE GENOMIC DNA]</scope>
    <source>
        <strain evidence="1 2">H33E-04</strain>
    </source>
</reference>
<sequence>MIVVKVTYTVKNSFIEQNKQHIRTFLQDFRELGRDFRYTVYSQGGTFTHLSHFKNADIQAAILAVPSFKAFQAARDASGLTGAHHLEVLNLEGSTADIF</sequence>
<dbReference type="Proteomes" id="UP000476411">
    <property type="component" value="Chromosome"/>
</dbReference>
<protein>
    <recommendedName>
        <fullName evidence="3">DUF1330 domain-containing protein</fullName>
    </recommendedName>
</protein>
<dbReference type="EMBL" id="CP048113">
    <property type="protein sequence ID" value="QHS61134.1"/>
    <property type="molecule type" value="Genomic_DNA"/>
</dbReference>
<dbReference type="AlphaFoldDB" id="A0A6B9ZIE7"/>
<keyword evidence="2" id="KW-1185">Reference proteome</keyword>
<evidence type="ECO:0008006" key="3">
    <source>
        <dbReference type="Google" id="ProtNLM"/>
    </source>
</evidence>
<evidence type="ECO:0000313" key="2">
    <source>
        <dbReference type="Proteomes" id="UP000476411"/>
    </source>
</evidence>
<accession>A0A6B9ZIE7</accession>
<organism evidence="1 2">
    <name type="scientific">Chitinophaga agri</name>
    <dbReference type="NCBI Taxonomy" id="2703787"/>
    <lineage>
        <taxon>Bacteria</taxon>
        <taxon>Pseudomonadati</taxon>
        <taxon>Bacteroidota</taxon>
        <taxon>Chitinophagia</taxon>
        <taxon>Chitinophagales</taxon>
        <taxon>Chitinophagaceae</taxon>
        <taxon>Chitinophaga</taxon>
    </lineage>
</organism>
<gene>
    <name evidence="1" type="ORF">GWR21_16470</name>
</gene>
<dbReference type="KEGG" id="chih:GWR21_16470"/>
<evidence type="ECO:0000313" key="1">
    <source>
        <dbReference type="EMBL" id="QHS61134.1"/>
    </source>
</evidence>
<proteinExistence type="predicted"/>
<dbReference type="RefSeq" id="WP_162332812.1">
    <property type="nucleotide sequence ID" value="NZ_CP048113.1"/>
</dbReference>
<name>A0A6B9ZIE7_9BACT</name>